<feature type="transmembrane region" description="Helical" evidence="8">
    <location>
        <begin position="202"/>
        <end position="222"/>
    </location>
</feature>
<dbReference type="InterPro" id="IPR050297">
    <property type="entry name" value="LipidA_mod_glycosyltrf_83"/>
</dbReference>
<evidence type="ECO:0000256" key="7">
    <source>
        <dbReference type="ARBA" id="ARBA00023136"/>
    </source>
</evidence>
<dbReference type="InterPro" id="IPR038731">
    <property type="entry name" value="RgtA/B/C-like"/>
</dbReference>
<dbReference type="EMBL" id="PFAG01000007">
    <property type="protein sequence ID" value="PIR98622.1"/>
    <property type="molecule type" value="Genomic_DNA"/>
</dbReference>
<proteinExistence type="predicted"/>
<sequence length="598" mass="67574">MKAQIPKVILGLILISSSLLMIGSSFNEAATMDELAHIPSGYGYAKYLDYRLNPEHPPIIKLLAATPLLFMDLDFPTESTYWQNETNAQWDMGRLFLYESGNDADAIIFWSRLFPILLALGLTFLIYLWSKEIMGQWWALLPTAATAFTPNILAHGHYVTTDVGAAFGIILSLYFFTRYIVSPTKKNLIYAGITFGIAQLMKFSSAILVGHFIFLILIYLFIDILKNKGRSLSSISKKFFSGFGELILIFMIGAIVIYPAYLLTTAGYPPEKQLADTSYILGDLEDGPCGPVDCLARLTLWGADKPLIRPLSQYALGLLMVIQRSSGGNTSYFMGQVYNLGNPTYFPTVYILKEPIPLLIMIIYALYYGIYSGIKGIKKRKTRFLDYLKTNTYEVSALLFILIYVAYSVSSPLNIGVRHLIPIIPLIYILTFRGIKTCTQESFYNKNIKIALISFLMIWFVAGSLLIYPNYLPYYNEIVGIDNGWQYATDSNYDWGQDMKKLEPFLEREGIDKIALDFFGASSPEYYIGDKFVSWHSAKGNPKLENIDWLAVSINHIQNSVNPTAPGYTRPPQDSYSWLENPHSPYAIVGKTIFIYKL</sequence>
<feature type="transmembrane region" description="Helical" evidence="8">
    <location>
        <begin position="447"/>
        <end position="468"/>
    </location>
</feature>
<keyword evidence="3" id="KW-0328">Glycosyltransferase</keyword>
<dbReference type="Proteomes" id="UP000230776">
    <property type="component" value="Unassembled WGS sequence"/>
</dbReference>
<feature type="transmembrane region" description="Helical" evidence="8">
    <location>
        <begin position="355"/>
        <end position="371"/>
    </location>
</feature>
<accession>A0A2H0VHP9</accession>
<dbReference type="PANTHER" id="PTHR33908:SF11">
    <property type="entry name" value="MEMBRANE PROTEIN"/>
    <property type="match status" value="1"/>
</dbReference>
<evidence type="ECO:0000256" key="3">
    <source>
        <dbReference type="ARBA" id="ARBA00022676"/>
    </source>
</evidence>
<evidence type="ECO:0000256" key="4">
    <source>
        <dbReference type="ARBA" id="ARBA00022679"/>
    </source>
</evidence>
<feature type="transmembrane region" description="Helical" evidence="8">
    <location>
        <begin position="137"/>
        <end position="157"/>
    </location>
</feature>
<evidence type="ECO:0000256" key="8">
    <source>
        <dbReference type="SAM" id="Phobius"/>
    </source>
</evidence>
<reference evidence="11" key="1">
    <citation type="submission" date="2017-09" db="EMBL/GenBank/DDBJ databases">
        <title>Depth-based differentiation of microbial function through sediment-hosted aquifers and enrichment of novel symbionts in the deep terrestrial subsurface.</title>
        <authorList>
            <person name="Probst A.J."/>
            <person name="Ladd B."/>
            <person name="Jarett J.K."/>
            <person name="Geller-Mcgrath D.E."/>
            <person name="Sieber C.M.K."/>
            <person name="Emerson J.B."/>
            <person name="Anantharaman K."/>
            <person name="Thomas B.C."/>
            <person name="Malmstrom R."/>
            <person name="Stieglmeier M."/>
            <person name="Klingl A."/>
            <person name="Woyke T."/>
            <person name="Ryan C.M."/>
            <person name="Banfield J.F."/>
        </authorList>
    </citation>
    <scope>NUCLEOTIDE SEQUENCE [LARGE SCALE GENOMIC DNA]</scope>
</reference>
<dbReference type="AlphaFoldDB" id="A0A2H0VHP9"/>
<protein>
    <recommendedName>
        <fullName evidence="9">Glycosyltransferase RgtA/B/C/D-like domain-containing protein</fullName>
    </recommendedName>
</protein>
<dbReference type="GO" id="GO:0016763">
    <property type="term" value="F:pentosyltransferase activity"/>
    <property type="evidence" value="ECO:0007669"/>
    <property type="project" value="TreeGrafter"/>
</dbReference>
<keyword evidence="4" id="KW-0808">Transferase</keyword>
<keyword evidence="6 8" id="KW-1133">Transmembrane helix</keyword>
<evidence type="ECO:0000256" key="1">
    <source>
        <dbReference type="ARBA" id="ARBA00004651"/>
    </source>
</evidence>
<feature type="transmembrane region" description="Helical" evidence="8">
    <location>
        <begin position="392"/>
        <end position="409"/>
    </location>
</feature>
<feature type="transmembrane region" description="Helical" evidence="8">
    <location>
        <begin position="163"/>
        <end position="181"/>
    </location>
</feature>
<evidence type="ECO:0000256" key="2">
    <source>
        <dbReference type="ARBA" id="ARBA00022475"/>
    </source>
</evidence>
<evidence type="ECO:0000256" key="5">
    <source>
        <dbReference type="ARBA" id="ARBA00022692"/>
    </source>
</evidence>
<feature type="transmembrane region" description="Helical" evidence="8">
    <location>
        <begin position="107"/>
        <end position="130"/>
    </location>
</feature>
<evidence type="ECO:0000259" key="9">
    <source>
        <dbReference type="Pfam" id="PF13231"/>
    </source>
</evidence>
<gene>
    <name evidence="10" type="ORF">COT88_00525</name>
</gene>
<comment type="caution">
    <text evidence="10">The sequence shown here is derived from an EMBL/GenBank/DDBJ whole genome shotgun (WGS) entry which is preliminary data.</text>
</comment>
<dbReference type="Pfam" id="PF13231">
    <property type="entry name" value="PMT_2"/>
    <property type="match status" value="1"/>
</dbReference>
<keyword evidence="2" id="KW-1003">Cell membrane</keyword>
<comment type="subcellular location">
    <subcellularLocation>
        <location evidence="1">Cell membrane</location>
        <topology evidence="1">Multi-pass membrane protein</topology>
    </subcellularLocation>
</comment>
<dbReference type="PANTHER" id="PTHR33908">
    <property type="entry name" value="MANNOSYLTRANSFERASE YKCB-RELATED"/>
    <property type="match status" value="1"/>
</dbReference>
<evidence type="ECO:0000313" key="11">
    <source>
        <dbReference type="Proteomes" id="UP000230776"/>
    </source>
</evidence>
<name>A0A2H0VHP9_9BACT</name>
<evidence type="ECO:0000313" key="10">
    <source>
        <dbReference type="EMBL" id="PIR98622.1"/>
    </source>
</evidence>
<evidence type="ECO:0000256" key="6">
    <source>
        <dbReference type="ARBA" id="ARBA00022989"/>
    </source>
</evidence>
<feature type="transmembrane region" description="Helical" evidence="8">
    <location>
        <begin position="242"/>
        <end position="263"/>
    </location>
</feature>
<dbReference type="GO" id="GO:0009103">
    <property type="term" value="P:lipopolysaccharide biosynthetic process"/>
    <property type="evidence" value="ECO:0007669"/>
    <property type="project" value="UniProtKB-ARBA"/>
</dbReference>
<feature type="transmembrane region" description="Helical" evidence="8">
    <location>
        <begin position="415"/>
        <end position="435"/>
    </location>
</feature>
<feature type="domain" description="Glycosyltransferase RgtA/B/C/D-like" evidence="9">
    <location>
        <begin position="112"/>
        <end position="228"/>
    </location>
</feature>
<dbReference type="GO" id="GO:0005886">
    <property type="term" value="C:plasma membrane"/>
    <property type="evidence" value="ECO:0007669"/>
    <property type="project" value="UniProtKB-SubCell"/>
</dbReference>
<organism evidence="10 11">
    <name type="scientific">Candidatus Colwellbacteria bacterium CG10_big_fil_rev_8_21_14_0_10_41_28</name>
    <dbReference type="NCBI Taxonomy" id="1974539"/>
    <lineage>
        <taxon>Bacteria</taxon>
        <taxon>Candidatus Colwelliibacteriota</taxon>
    </lineage>
</organism>
<keyword evidence="5 8" id="KW-0812">Transmembrane</keyword>
<keyword evidence="7 8" id="KW-0472">Membrane</keyword>